<dbReference type="Gene3D" id="3.40.50.1110">
    <property type="entry name" value="SGNH hydrolase"/>
    <property type="match status" value="1"/>
</dbReference>
<evidence type="ECO:0000313" key="4">
    <source>
        <dbReference type="Proteomes" id="UP000290261"/>
    </source>
</evidence>
<dbReference type="Proteomes" id="UP000290261">
    <property type="component" value="Unassembled WGS sequence"/>
</dbReference>
<comment type="caution">
    <text evidence="3">The sequence shown here is derived from an EMBL/GenBank/DDBJ whole genome shotgun (WGS) entry which is preliminary data.</text>
</comment>
<dbReference type="PANTHER" id="PTHR31988">
    <property type="entry name" value="ESTERASE, PUTATIVE (DUF303)-RELATED"/>
    <property type="match status" value="1"/>
</dbReference>
<dbReference type="AlphaFoldDB" id="A0A444VPN2"/>
<evidence type="ECO:0000313" key="3">
    <source>
        <dbReference type="EMBL" id="RYC52741.1"/>
    </source>
</evidence>
<accession>A0A444VPN2</accession>
<dbReference type="PANTHER" id="PTHR31988:SF19">
    <property type="entry name" value="9-O-ACETYL-N-ACETYLNEURAMINIC ACID DEACETYLASE-RELATED"/>
    <property type="match status" value="1"/>
</dbReference>
<sequence>MLGIVKPYYPISLKKMTQLRFLVITLSTTLLLSCSSTPKVKYADGVSDQLEYDVILMGGQSNMVGQGKLIDLEPMSFPNITLFDFSANPNLSPPQGNFGPEVGLSTELSKNYPNRRFLLIKYAIGGASLLDWSPNYDAQKAEITGHPEFGNMYKRLIMLTDSLTNGHNVRFRALLWMQGERDARIPAAGVEYYQNFASLVNSIRKDLNSPDLPVIFGKVNPPPDRYPALDTVVRAQIRITQELPNTYLIDTDDLEKWEDDLHYSSSGLINLGVKFGKKLTEHIEVETNAIHD</sequence>
<dbReference type="InterPro" id="IPR005181">
    <property type="entry name" value="SASA"/>
</dbReference>
<keyword evidence="4" id="KW-1185">Reference proteome</keyword>
<dbReference type="GO" id="GO:0016788">
    <property type="term" value="F:hydrolase activity, acting on ester bonds"/>
    <property type="evidence" value="ECO:0007669"/>
    <property type="project" value="UniProtKB-ARBA"/>
</dbReference>
<gene>
    <name evidence="3" type="ORF">DN53_00555</name>
</gene>
<evidence type="ECO:0000259" key="2">
    <source>
        <dbReference type="Pfam" id="PF03629"/>
    </source>
</evidence>
<dbReference type="InterPro" id="IPR036514">
    <property type="entry name" value="SGNH_hydro_sf"/>
</dbReference>
<protein>
    <recommendedName>
        <fullName evidence="2">Sialate O-acetylesterase domain-containing protein</fullName>
    </recommendedName>
</protein>
<reference evidence="3 4" key="1">
    <citation type="submission" date="2014-04" db="EMBL/GenBank/DDBJ databases">
        <title>Whole genome of Muricauda olearia.</title>
        <authorList>
            <person name="Zhang X.-H."/>
            <person name="Tang K."/>
        </authorList>
    </citation>
    <scope>NUCLEOTIDE SEQUENCE [LARGE SCALE GENOMIC DNA]</scope>
    <source>
        <strain evidence="3 4">Th120</strain>
    </source>
</reference>
<dbReference type="SUPFAM" id="SSF52266">
    <property type="entry name" value="SGNH hydrolase"/>
    <property type="match status" value="1"/>
</dbReference>
<dbReference type="EMBL" id="JJMP01000001">
    <property type="protein sequence ID" value="RYC52741.1"/>
    <property type="molecule type" value="Genomic_DNA"/>
</dbReference>
<evidence type="ECO:0000256" key="1">
    <source>
        <dbReference type="ARBA" id="ARBA00022801"/>
    </source>
</evidence>
<dbReference type="Pfam" id="PF03629">
    <property type="entry name" value="SASA"/>
    <property type="match status" value="1"/>
</dbReference>
<dbReference type="PROSITE" id="PS51257">
    <property type="entry name" value="PROKAR_LIPOPROTEIN"/>
    <property type="match status" value="1"/>
</dbReference>
<organism evidence="3 4">
    <name type="scientific">Flagellimonas olearia</name>
    <dbReference type="NCBI Taxonomy" id="552546"/>
    <lineage>
        <taxon>Bacteria</taxon>
        <taxon>Pseudomonadati</taxon>
        <taxon>Bacteroidota</taxon>
        <taxon>Flavobacteriia</taxon>
        <taxon>Flavobacteriales</taxon>
        <taxon>Flavobacteriaceae</taxon>
        <taxon>Flagellimonas</taxon>
    </lineage>
</organism>
<name>A0A444VPN2_9FLAO</name>
<proteinExistence type="predicted"/>
<keyword evidence="1" id="KW-0378">Hydrolase</keyword>
<feature type="domain" description="Sialate O-acetylesterase" evidence="2">
    <location>
        <begin position="52"/>
        <end position="279"/>
    </location>
</feature>
<dbReference type="InterPro" id="IPR052940">
    <property type="entry name" value="Carb_Esterase_6"/>
</dbReference>